<organism evidence="2 3">
    <name type="scientific">Microbacterium thalassium</name>
    <dbReference type="NCBI Taxonomy" id="362649"/>
    <lineage>
        <taxon>Bacteria</taxon>
        <taxon>Bacillati</taxon>
        <taxon>Actinomycetota</taxon>
        <taxon>Actinomycetes</taxon>
        <taxon>Micrococcales</taxon>
        <taxon>Microbacteriaceae</taxon>
        <taxon>Microbacterium</taxon>
    </lineage>
</organism>
<dbReference type="PRINTS" id="PR00411">
    <property type="entry name" value="PNDRDTASEI"/>
</dbReference>
<dbReference type="Gene3D" id="1.10.3110.10">
    <property type="entry name" value="protoporphyrinogen ix oxidase, domain 3"/>
    <property type="match status" value="1"/>
</dbReference>
<dbReference type="EC" id="1.3.3.4" evidence="2"/>
<keyword evidence="3" id="KW-1185">Reference proteome</keyword>
<name>A0A7X0FNG1_9MICO</name>
<protein>
    <submittedName>
        <fullName evidence="2">Oxygen-dependent protoporphyrinogen oxidase</fullName>
        <ecNumber evidence="2">1.3.3.4</ecNumber>
    </submittedName>
</protein>
<gene>
    <name evidence="2" type="ORF">HD594_001060</name>
</gene>
<accession>A0A7X0FNG1</accession>
<dbReference type="InterPro" id="IPR050464">
    <property type="entry name" value="Zeta_carotene_desat/Oxidored"/>
</dbReference>
<dbReference type="InterPro" id="IPR036188">
    <property type="entry name" value="FAD/NAD-bd_sf"/>
</dbReference>
<evidence type="ECO:0000313" key="3">
    <source>
        <dbReference type="Proteomes" id="UP000537775"/>
    </source>
</evidence>
<dbReference type="PANTHER" id="PTHR42923:SF3">
    <property type="entry name" value="PROTOPORPHYRINOGEN OXIDASE"/>
    <property type="match status" value="1"/>
</dbReference>
<evidence type="ECO:0000313" key="2">
    <source>
        <dbReference type="EMBL" id="MBB6390747.1"/>
    </source>
</evidence>
<feature type="domain" description="Amine oxidase" evidence="1">
    <location>
        <begin position="27"/>
        <end position="482"/>
    </location>
</feature>
<dbReference type="PANTHER" id="PTHR42923">
    <property type="entry name" value="PROTOPORPHYRINOGEN OXIDASE"/>
    <property type="match status" value="1"/>
</dbReference>
<reference evidence="2 3" key="1">
    <citation type="submission" date="2020-08" db="EMBL/GenBank/DDBJ databases">
        <title>Sequencing the genomes of 1000 actinobacteria strains.</title>
        <authorList>
            <person name="Klenk H.-P."/>
        </authorList>
    </citation>
    <scope>NUCLEOTIDE SEQUENCE [LARGE SCALE GENOMIC DNA]</scope>
    <source>
        <strain evidence="2 3">DSM 12511</strain>
    </source>
</reference>
<dbReference type="SUPFAM" id="SSF51905">
    <property type="entry name" value="FAD/NAD(P)-binding domain"/>
    <property type="match status" value="1"/>
</dbReference>
<dbReference type="RefSeq" id="WP_420827204.1">
    <property type="nucleotide sequence ID" value="NZ_BAAAJR010000003.1"/>
</dbReference>
<proteinExistence type="predicted"/>
<dbReference type="Gene3D" id="3.90.660.20">
    <property type="entry name" value="Protoporphyrinogen oxidase, mitochondrial, domain 2"/>
    <property type="match status" value="1"/>
</dbReference>
<dbReference type="GO" id="GO:0004729">
    <property type="term" value="F:oxygen-dependent protoporphyrinogen oxidase activity"/>
    <property type="evidence" value="ECO:0007669"/>
    <property type="project" value="UniProtKB-EC"/>
</dbReference>
<comment type="caution">
    <text evidence="2">The sequence shown here is derived from an EMBL/GenBank/DDBJ whole genome shotgun (WGS) entry which is preliminary data.</text>
</comment>
<dbReference type="Pfam" id="PF01593">
    <property type="entry name" value="Amino_oxidase"/>
    <property type="match status" value="1"/>
</dbReference>
<dbReference type="Proteomes" id="UP000537775">
    <property type="component" value="Unassembled WGS sequence"/>
</dbReference>
<evidence type="ECO:0000259" key="1">
    <source>
        <dbReference type="Pfam" id="PF01593"/>
    </source>
</evidence>
<dbReference type="Gene3D" id="3.50.50.60">
    <property type="entry name" value="FAD/NAD(P)-binding domain"/>
    <property type="match status" value="1"/>
</dbReference>
<dbReference type="InterPro" id="IPR002937">
    <property type="entry name" value="Amino_oxidase"/>
</dbReference>
<sequence length="495" mass="51116">MEDRSEALPDLAAHAHERHVVVVGGGIAGLVAAHECAKVGLAVTLVEAAGRLGGTIGDAEVDGMPVGTGATCWATAGGGVARLVDELGLTDAVVEPAENAVWVSGLPTGAAPMPRETVRGIPANPWADDVRAIIGWSGAWRAYVDRLRPPMTIGVERSLARLVGSRMGDAVLERMVAPLTVGGYGIRPEEVDVDVAAPGLNGALTRTGSLGGAVAEELVDRSGAPGIQSLAGGLPRLVDALAARLSELDVDVRTDTEVLRLERDDAERWLLRIPSTDDEAVTDAADPIAPADAVIVATDEQAARMLLEPVVPDLATVRTRGPIDVETVTLVVASTALDDRPRGTACYPVPGTAAAAGVLHETVRWAWLAEAAGAGRHVLRLTFGTADVAPITAGMADAEAIERAADAASEILGIPRPELIVRDGVRERHILARPASVLGHADDTRAVRSAIAAIPPLSAVGAWLAGSGLAHSVDDAVAESERVRRSVLWGSDAAE</sequence>
<dbReference type="EMBL" id="JACHML010000001">
    <property type="protein sequence ID" value="MBB6390747.1"/>
    <property type="molecule type" value="Genomic_DNA"/>
</dbReference>
<keyword evidence="2" id="KW-0560">Oxidoreductase</keyword>
<dbReference type="AlphaFoldDB" id="A0A7X0FNG1"/>